<evidence type="ECO:0000313" key="2">
    <source>
        <dbReference type="EMBL" id="TQM61735.1"/>
    </source>
</evidence>
<name>A0A543HTS0_9MICO</name>
<dbReference type="Proteomes" id="UP000316747">
    <property type="component" value="Unassembled WGS sequence"/>
</dbReference>
<dbReference type="RefSeq" id="WP_141843554.1">
    <property type="nucleotide sequence ID" value="NZ_VFPM01000002.1"/>
</dbReference>
<comment type="caution">
    <text evidence="2">The sequence shown here is derived from an EMBL/GenBank/DDBJ whole genome shotgun (WGS) entry which is preliminary data.</text>
</comment>
<sequence>MTPDGFEDWAIDELDLDEDDIEAMKLAAVFDLFISRIEAARARGAADPLQTVTAKIAGGNSRASTKRMLEQLGFSPSQRRAVHRLLAGSPSGWPGLLRLYVDRRAMTREQRQYARRQVKVLRAQPARSRSGSSAACSARAVTP</sequence>
<accession>A0A543HTS0</accession>
<proteinExistence type="predicted"/>
<dbReference type="OrthoDB" id="4863112at2"/>
<evidence type="ECO:0000256" key="1">
    <source>
        <dbReference type="SAM" id="MobiDB-lite"/>
    </source>
</evidence>
<feature type="region of interest" description="Disordered" evidence="1">
    <location>
        <begin position="122"/>
        <end position="143"/>
    </location>
</feature>
<keyword evidence="3" id="KW-1185">Reference proteome</keyword>
<gene>
    <name evidence="2" type="ORF">FBY41_1748</name>
</gene>
<dbReference type="AlphaFoldDB" id="A0A543HTS0"/>
<organism evidence="2 3">
    <name type="scientific">Humibacillus xanthopallidus</name>
    <dbReference type="NCBI Taxonomy" id="412689"/>
    <lineage>
        <taxon>Bacteria</taxon>
        <taxon>Bacillati</taxon>
        <taxon>Actinomycetota</taxon>
        <taxon>Actinomycetes</taxon>
        <taxon>Micrococcales</taxon>
        <taxon>Intrasporangiaceae</taxon>
        <taxon>Humibacillus</taxon>
    </lineage>
</organism>
<evidence type="ECO:0000313" key="3">
    <source>
        <dbReference type="Proteomes" id="UP000316747"/>
    </source>
</evidence>
<reference evidence="2 3" key="1">
    <citation type="submission" date="2019-06" db="EMBL/GenBank/DDBJ databases">
        <title>Genome sequencing of plant associated microbes to promote plant fitness in Sorghum bicolor and Oryza sativa.</title>
        <authorList>
            <person name="Coleman-Derr D."/>
        </authorList>
    </citation>
    <scope>NUCLEOTIDE SEQUENCE [LARGE SCALE GENOMIC DNA]</scope>
    <source>
        <strain evidence="2 3">KV-663</strain>
    </source>
</reference>
<dbReference type="EMBL" id="VFPM01000002">
    <property type="protein sequence ID" value="TQM61735.1"/>
    <property type="molecule type" value="Genomic_DNA"/>
</dbReference>
<protein>
    <submittedName>
        <fullName evidence="2">Uncharacterized protein</fullName>
    </submittedName>
</protein>